<dbReference type="SMART" id="SM00731">
    <property type="entry name" value="SprT"/>
    <property type="match status" value="1"/>
</dbReference>
<dbReference type="GO" id="GO:0006950">
    <property type="term" value="P:response to stress"/>
    <property type="evidence" value="ECO:0007669"/>
    <property type="project" value="UniProtKB-ARBA"/>
</dbReference>
<evidence type="ECO:0000256" key="4">
    <source>
        <dbReference type="ARBA" id="ARBA00022490"/>
    </source>
</evidence>
<comment type="similarity">
    <text evidence="2 7">Belongs to the SprT family.</text>
</comment>
<evidence type="ECO:0000256" key="1">
    <source>
        <dbReference type="ARBA" id="ARBA00004496"/>
    </source>
</evidence>
<reference evidence="9 10" key="1">
    <citation type="submission" date="2007-01" db="EMBL/GenBank/DDBJ databases">
        <authorList>
            <person name="Kobayashi T."/>
            <person name="Suzuki M."/>
            <person name="Inoue H."/>
            <person name="Itai R.N."/>
            <person name="Takahashi M."/>
            <person name="Nakanishi H."/>
            <person name="Mori S."/>
            <person name="Nishizawa N.K."/>
        </authorList>
    </citation>
    <scope>NUCLEOTIDE SEQUENCE [LARGE SCALE GENOMIC DNA]</scope>
    <source>
        <strain evidence="9 10">2740-80</strain>
    </source>
</reference>
<feature type="binding site" evidence="7">
    <location>
        <position position="74"/>
    </location>
    <ligand>
        <name>Zn(2+)</name>
        <dbReference type="ChEBI" id="CHEBI:29105"/>
    </ligand>
</feature>
<feature type="active site" evidence="7">
    <location>
        <position position="75"/>
    </location>
</feature>
<dbReference type="InterPro" id="IPR035240">
    <property type="entry name" value="SprT_Zn_ribbon"/>
</dbReference>
<organism evidence="9 10">
    <name type="scientific">Vibrio cholerae 2740-80</name>
    <dbReference type="NCBI Taxonomy" id="412614"/>
    <lineage>
        <taxon>Bacteria</taxon>
        <taxon>Pseudomonadati</taxon>
        <taxon>Pseudomonadota</taxon>
        <taxon>Gammaproteobacteria</taxon>
        <taxon>Vibrionales</taxon>
        <taxon>Vibrionaceae</taxon>
        <taxon>Vibrio</taxon>
    </lineage>
</organism>
<evidence type="ECO:0000313" key="10">
    <source>
        <dbReference type="Proteomes" id="UP000003017"/>
    </source>
</evidence>
<evidence type="ECO:0000256" key="3">
    <source>
        <dbReference type="ARBA" id="ARBA00020082"/>
    </source>
</evidence>
<keyword evidence="4 7" id="KW-0963">Cytoplasm</keyword>
<proteinExistence type="inferred from homology"/>
<evidence type="ECO:0000256" key="6">
    <source>
        <dbReference type="ARBA" id="ARBA00022833"/>
    </source>
</evidence>
<evidence type="ECO:0000256" key="5">
    <source>
        <dbReference type="ARBA" id="ARBA00022723"/>
    </source>
</evidence>
<name>A0A0K9UPZ8_VIBCL</name>
<keyword evidence="5 7" id="KW-0479">Metal-binding</keyword>
<dbReference type="EMBL" id="AAUT02000024">
    <property type="protein sequence ID" value="KNA57562.1"/>
    <property type="molecule type" value="Genomic_DNA"/>
</dbReference>
<dbReference type="NCBIfam" id="NF003421">
    <property type="entry name" value="PRK04860.1"/>
    <property type="match status" value="1"/>
</dbReference>
<sequence>MVRFDLHCQAEQKIKQCIATASEALQRPFKLPKLNYRLRGRAAGKAYLQLGEIRLNPVLFAENVDDFLQQVIPHEIAHLITYQLYGRVRPHGVEWQQVMSQVFKLEPKTTHTFSVTSVQGKTFHYRCACREYPLTIRRHNKVLRGEATYRCQSCQQNLIYQA</sequence>
<dbReference type="GO" id="GO:0005737">
    <property type="term" value="C:cytoplasm"/>
    <property type="evidence" value="ECO:0007669"/>
    <property type="project" value="UniProtKB-SubCell"/>
</dbReference>
<dbReference type="AlphaFoldDB" id="A0A0K9UPZ8"/>
<evidence type="ECO:0000256" key="7">
    <source>
        <dbReference type="HAMAP-Rule" id="MF_00746"/>
    </source>
</evidence>
<comment type="caution">
    <text evidence="9">The sequence shown here is derived from an EMBL/GenBank/DDBJ whole genome shotgun (WGS) entry which is preliminary data.</text>
</comment>
<dbReference type="PANTHER" id="PTHR38773:SF1">
    <property type="entry name" value="PROTEIN SPRT"/>
    <property type="match status" value="1"/>
</dbReference>
<keyword evidence="6 7" id="KW-0862">Zinc</keyword>
<feature type="binding site" evidence="7">
    <location>
        <position position="78"/>
    </location>
    <ligand>
        <name>Zn(2+)</name>
        <dbReference type="ChEBI" id="CHEBI:29105"/>
    </ligand>
</feature>
<dbReference type="Pfam" id="PF10263">
    <property type="entry name" value="SprT-like"/>
    <property type="match status" value="1"/>
</dbReference>
<evidence type="ECO:0000256" key="2">
    <source>
        <dbReference type="ARBA" id="ARBA00006591"/>
    </source>
</evidence>
<dbReference type="SMR" id="A0A0K9UPZ8"/>
<dbReference type="GO" id="GO:0008270">
    <property type="term" value="F:zinc ion binding"/>
    <property type="evidence" value="ECO:0007669"/>
    <property type="project" value="UniProtKB-UniRule"/>
</dbReference>
<protein>
    <recommendedName>
        <fullName evidence="3 7">Protein SprT</fullName>
    </recommendedName>
</protein>
<dbReference type="HAMAP" id="MF_00746">
    <property type="entry name" value="SprT"/>
    <property type="match status" value="1"/>
</dbReference>
<evidence type="ECO:0000259" key="8">
    <source>
        <dbReference type="SMART" id="SM00731"/>
    </source>
</evidence>
<evidence type="ECO:0000313" key="9">
    <source>
        <dbReference type="EMBL" id="KNA57562.1"/>
    </source>
</evidence>
<dbReference type="RefSeq" id="WP_000251279.1">
    <property type="nucleotide sequence ID" value="NZ_CP016324.1"/>
</dbReference>
<feature type="domain" description="SprT-like" evidence="8">
    <location>
        <begin position="12"/>
        <end position="161"/>
    </location>
</feature>
<comment type="subcellular location">
    <subcellularLocation>
        <location evidence="1 7">Cytoplasm</location>
    </subcellularLocation>
</comment>
<dbReference type="PANTHER" id="PTHR38773">
    <property type="entry name" value="PROTEIN SPRT"/>
    <property type="match status" value="1"/>
</dbReference>
<comment type="cofactor">
    <cofactor evidence="7">
        <name>Zn(2+)</name>
        <dbReference type="ChEBI" id="CHEBI:29105"/>
    </cofactor>
    <text evidence="7">Binds 1 zinc ion.</text>
</comment>
<dbReference type="InterPro" id="IPR006640">
    <property type="entry name" value="SprT-like_domain"/>
</dbReference>
<dbReference type="Pfam" id="PF17283">
    <property type="entry name" value="Zn_ribbon_SprT"/>
    <property type="match status" value="1"/>
</dbReference>
<reference evidence="9 10" key="2">
    <citation type="submission" date="2010-08" db="EMBL/GenBank/DDBJ databases">
        <title>The Genome Sequence of Vibrio cholerae strain 2740-80.</title>
        <authorList>
            <consortium name="The Broad Institute Genome Sequencing Platform"/>
            <person name="Colwell R."/>
            <person name="Young S.K."/>
            <person name="Zeng Q."/>
            <person name="Alvarado L."/>
            <person name="Berlin A."/>
            <person name="Chapman S."/>
            <person name="Chen Z."/>
            <person name="Freedman E."/>
            <person name="Gellesch M."/>
            <person name="Goldberg J."/>
            <person name="Griggs A."/>
            <person name="Gujja S."/>
            <person name="Heilman E."/>
            <person name="Heiman D."/>
            <person name="Howarth C."/>
            <person name="Larson L."/>
            <person name="Mehta T."/>
            <person name="Neiman D.N."/>
            <person name="Park D."/>
            <person name="Pearson M."/>
            <person name="Roberts A."/>
            <person name="Saif S."/>
            <person name="Shenoy N."/>
            <person name="Sisk P."/>
            <person name="Stolte C."/>
            <person name="Sykes S."/>
            <person name="White J."/>
            <person name="Yandava C."/>
            <person name="Borodovsky M."/>
            <person name="Heidelberg J."/>
            <person name="Haas B."/>
            <person name="Nusbaum C."/>
            <person name="Birren B."/>
        </authorList>
    </citation>
    <scope>NUCLEOTIDE SEQUENCE [LARGE SCALE GENOMIC DNA]</scope>
    <source>
        <strain evidence="9 10">2740-80</strain>
    </source>
</reference>
<gene>
    <name evidence="7" type="primary">sprT</name>
    <name evidence="9" type="ORF">VC274080_020593</name>
</gene>
<dbReference type="Proteomes" id="UP000003017">
    <property type="component" value="Unassembled WGS sequence"/>
</dbReference>
<accession>A0A0K9UPZ8</accession>
<dbReference type="InterPro" id="IPR023483">
    <property type="entry name" value="Uncharacterised_SprT"/>
</dbReference>